<evidence type="ECO:0000313" key="1">
    <source>
        <dbReference type="EMBL" id="CAD2217373.1"/>
    </source>
</evidence>
<name>A0A7G2CFA1_9TRYP</name>
<organism evidence="1 2">
    <name type="scientific">Angomonas deanei</name>
    <dbReference type="NCBI Taxonomy" id="59799"/>
    <lineage>
        <taxon>Eukaryota</taxon>
        <taxon>Discoba</taxon>
        <taxon>Euglenozoa</taxon>
        <taxon>Kinetoplastea</taxon>
        <taxon>Metakinetoplastina</taxon>
        <taxon>Trypanosomatida</taxon>
        <taxon>Trypanosomatidae</taxon>
        <taxon>Strigomonadinae</taxon>
        <taxon>Angomonas</taxon>
    </lineage>
</organism>
<dbReference type="AlphaFoldDB" id="A0A7G2CFA1"/>
<gene>
    <name evidence="1" type="ORF">ADEAN_000485100</name>
</gene>
<dbReference type="Proteomes" id="UP000515908">
    <property type="component" value="Chromosome 08"/>
</dbReference>
<sequence>MDSVVESEVETLRNMSLFGAEEQARRYSLTLSNTQLNPKDNSTSVVLCLSKAVGRGTPVHVATVNYTVTFSMQYPEKECGWALEEYAPPTTGDQGPDEVTRTLPEEIAGRLLLFLSSSRKGSAASFAGATVSPFLRDVLQVVQAWRDLQLPRSLFQQATTMTGGYTRATHGRTSAHYASKSLLVRSAEGSTIVEGGLSSKGYGREEAEERKGVRVRYTALLLPNGTVASFGSAAAPAAVSFTSEAKGRLPTLLRPPSLFMQTTGGSGEWSEVQLHARGAPHLALRANAAFCERIGLRQVARVLDALSRVYSGGIGVLSISAAYIRQVLVPVLREAFTTLAAARQPFWAGVAVCCLVLPQRCTAAGGQLASEISRLPEAYGAVSLVERVFTALHCVMKMCEARLVREALRQGSIPMMDTKPQGEVPFLCALCGVRVADDAASPHRSEGSLIVQCVHCGHGGHAAHMTEWWADPLTECCPQGCNCQCVY</sequence>
<reference evidence="1 2" key="1">
    <citation type="submission" date="2020-08" db="EMBL/GenBank/DDBJ databases">
        <authorList>
            <person name="Newling K."/>
            <person name="Davey J."/>
            <person name="Forrester S."/>
        </authorList>
    </citation>
    <scope>NUCLEOTIDE SEQUENCE [LARGE SCALE GENOMIC DNA]</scope>
    <source>
        <strain evidence="2">Crithidia deanei Carvalho (ATCC PRA-265)</strain>
    </source>
</reference>
<dbReference type="VEuPathDB" id="TriTrypDB:ADEAN_000485100"/>
<accession>A0A7G2CFA1</accession>
<protein>
    <submittedName>
        <fullName evidence="1">Uncharacterized protein</fullName>
    </submittedName>
</protein>
<keyword evidence="2" id="KW-1185">Reference proteome</keyword>
<evidence type="ECO:0000313" key="2">
    <source>
        <dbReference type="Proteomes" id="UP000515908"/>
    </source>
</evidence>
<proteinExistence type="predicted"/>
<dbReference type="EMBL" id="LR877152">
    <property type="protein sequence ID" value="CAD2217373.1"/>
    <property type="molecule type" value="Genomic_DNA"/>
</dbReference>